<gene>
    <name evidence="11" type="ORF">LOD99_1368</name>
</gene>
<comment type="caution">
    <text evidence="11">The sequence shown here is derived from an EMBL/GenBank/DDBJ whole genome shotgun (WGS) entry which is preliminary data.</text>
</comment>
<proteinExistence type="inferred from homology"/>
<dbReference type="AlphaFoldDB" id="A0AAV7K759"/>
<dbReference type="Gene3D" id="2.60.40.150">
    <property type="entry name" value="C2 domain"/>
    <property type="match status" value="1"/>
</dbReference>
<dbReference type="SUPFAM" id="SSF48371">
    <property type="entry name" value="ARM repeat"/>
    <property type="match status" value="1"/>
</dbReference>
<evidence type="ECO:0000259" key="7">
    <source>
        <dbReference type="PROSITE" id="PS51544"/>
    </source>
</evidence>
<sequence length="1051" mass="120391">MSDQSRRAFPSRPGSGLERMSGYGDSIEVDILLPYGVLIPLQCKRNFKLVDIKTKVWREAQKYPLAKLLWNDPSRYQFMCVNQRAERTELFDETKTLGDIKPYKHILQLFERVGDREEKEFNAKMSVLIGKGVYEMEQSNEEEVVHFRAKMLEKCKQAVLKRAKASWEERAMYKYAPSINQLERELPASLELPSSKEIKFKIHVLVKGDYLKQLNDEVLLSIRNRPKILAAFVLQSCQNHGLYKDKSPPDFVLKIYGREECLLGDEPMINYEYVKGCVISHQIPELIFLLKQDLDLNIKEEFPRLPPAAIPSAPKDTKYLWDLYGVFYVKAVEASGINVHNTTRIQLYLGLCHGSSHITSVESTKAGHGSNPVWNETVLFDDIEASNIPRGARLCCVLYNSLDTKNAKRKQKVPLGWVNLPMFDYRCHLRTGSLELALWSMEDNEGTLEEDLHPLGVAGQNPTGQMKIILEFVATEKPVKGPTQLQMIEYASTLPMDNFGASKLYINDLHLIVNKDPLAELTDQDTELIWRLRGYLMQYIPIGLPKLMSSVKWSSREQVSQMLLLLKSWPLLSPSVALELLDYNYQEPAVRLFAIRCLESASDAEISRYLLQLVQALKYEAYLDCDLASFLLDRAWNNQRIGHYLFWYLRAEMKSPIVRTRFGLMLEAYCRGSISHLPILLRQIEAVRVMKRISKEVQNLKTRDKDKIKTTLMNQLQSEANIACLTGINSILNPSYKLTSFIAKACRAFDSKMKPLLLAYDNRDTKANAITESPTLSVIFKRGDDLRQDMLTLQIFETMDKIWQEADLYLKILPYGCIATSHRGGLIEAVMNAETIANIQKNAGTFAFLPKKSVYQSLYAWLSKNNPGEEALAKAIDNFTKSCAAYCVATYVLGIGDRHSDNIMLRSDGQLFHIDFGHFLGHFKTKFGFRRERVPFVLTYDFVYIICNKNENFAKTADFKQFATMCGKAYLALRQKAGIILNLLAMMLSTGIPQLRTVNDLNYVRDALALNYTDDEALTHFDKQMEEALDKTWSTSMNWFFHSLAKDNRNR</sequence>
<dbReference type="Pfam" id="PF00454">
    <property type="entry name" value="PI3_PI4_kinase"/>
    <property type="match status" value="1"/>
</dbReference>
<dbReference type="GO" id="GO:0005737">
    <property type="term" value="C:cytoplasm"/>
    <property type="evidence" value="ECO:0007669"/>
    <property type="project" value="TreeGrafter"/>
</dbReference>
<dbReference type="GO" id="GO:0005524">
    <property type="term" value="F:ATP binding"/>
    <property type="evidence" value="ECO:0007669"/>
    <property type="project" value="UniProtKB-KW"/>
</dbReference>
<dbReference type="PROSITE" id="PS51544">
    <property type="entry name" value="PI3K_ABD"/>
    <property type="match status" value="1"/>
</dbReference>
<dbReference type="FunFam" id="1.10.1070.11:FF:000001">
    <property type="entry name" value="Phosphatidylinositol 4,5-bisphosphate 3-kinase catalytic subunit"/>
    <property type="match status" value="1"/>
</dbReference>
<dbReference type="GO" id="GO:0035005">
    <property type="term" value="F:1-phosphatidylinositol-4-phosphate 3-kinase activity"/>
    <property type="evidence" value="ECO:0007669"/>
    <property type="project" value="TreeGrafter"/>
</dbReference>
<dbReference type="PROSITE" id="PS00915">
    <property type="entry name" value="PI3_4_KINASE_1"/>
    <property type="match status" value="1"/>
</dbReference>
<dbReference type="SMART" id="SM00143">
    <property type="entry name" value="PI3K_p85B"/>
    <property type="match status" value="1"/>
</dbReference>
<dbReference type="InterPro" id="IPR002420">
    <property type="entry name" value="PI3K-type_C2_dom"/>
</dbReference>
<dbReference type="PROSITE" id="PS50290">
    <property type="entry name" value="PI3_4_KINASE_3"/>
    <property type="match status" value="1"/>
</dbReference>
<dbReference type="PROSITE" id="PS51546">
    <property type="entry name" value="PI3K_RBD"/>
    <property type="match status" value="1"/>
</dbReference>
<comment type="similarity">
    <text evidence="5">Belongs to the PI3/PI4-kinase family.</text>
</comment>
<dbReference type="InterPro" id="IPR029071">
    <property type="entry name" value="Ubiquitin-like_domsf"/>
</dbReference>
<dbReference type="InterPro" id="IPR036940">
    <property type="entry name" value="PI3/4_kinase_cat_sf"/>
</dbReference>
<dbReference type="InterPro" id="IPR003113">
    <property type="entry name" value="PI3K_ABD"/>
</dbReference>
<dbReference type="Proteomes" id="UP001165289">
    <property type="component" value="Unassembled WGS sequence"/>
</dbReference>
<evidence type="ECO:0000313" key="12">
    <source>
        <dbReference type="Proteomes" id="UP001165289"/>
    </source>
</evidence>
<evidence type="ECO:0000256" key="5">
    <source>
        <dbReference type="PROSITE-ProRule" id="PRU00880"/>
    </source>
</evidence>
<dbReference type="Gene3D" id="1.10.1070.11">
    <property type="entry name" value="Phosphatidylinositol 3-/4-kinase, catalytic domain"/>
    <property type="match status" value="1"/>
</dbReference>
<dbReference type="InterPro" id="IPR016024">
    <property type="entry name" value="ARM-type_fold"/>
</dbReference>
<accession>A0AAV7K759</accession>
<dbReference type="SUPFAM" id="SSF56112">
    <property type="entry name" value="Protein kinase-like (PK-like)"/>
    <property type="match status" value="1"/>
</dbReference>
<dbReference type="GO" id="GO:0048015">
    <property type="term" value="P:phosphatidylinositol-mediated signaling"/>
    <property type="evidence" value="ECO:0007669"/>
    <property type="project" value="TreeGrafter"/>
</dbReference>
<dbReference type="InterPro" id="IPR000341">
    <property type="entry name" value="PI3K_Ras-bd_dom"/>
</dbReference>
<dbReference type="Pfam" id="PF00792">
    <property type="entry name" value="PI3K_C2"/>
    <property type="match status" value="1"/>
</dbReference>
<dbReference type="SMART" id="SM00144">
    <property type="entry name" value="PI3K_rbd"/>
    <property type="match status" value="1"/>
</dbReference>
<dbReference type="InterPro" id="IPR011009">
    <property type="entry name" value="Kinase-like_dom_sf"/>
</dbReference>
<dbReference type="InterPro" id="IPR035892">
    <property type="entry name" value="C2_domain_sf"/>
</dbReference>
<dbReference type="PANTHER" id="PTHR10048">
    <property type="entry name" value="PHOSPHATIDYLINOSITOL KINASE"/>
    <property type="match status" value="1"/>
</dbReference>
<dbReference type="GO" id="GO:0016303">
    <property type="term" value="F:1-phosphatidylinositol-3-kinase activity"/>
    <property type="evidence" value="ECO:0007669"/>
    <property type="project" value="TreeGrafter"/>
</dbReference>
<feature type="domain" description="PI3K-RBD" evidence="9">
    <location>
        <begin position="201"/>
        <end position="290"/>
    </location>
</feature>
<dbReference type="InterPro" id="IPR015433">
    <property type="entry name" value="PI3/4_kinase"/>
</dbReference>
<evidence type="ECO:0000259" key="10">
    <source>
        <dbReference type="PROSITE" id="PS51547"/>
    </source>
</evidence>
<dbReference type="Gene3D" id="3.30.1010.10">
    <property type="entry name" value="Phosphatidylinositol 3-kinase Catalytic Subunit, Chain A, domain 4"/>
    <property type="match status" value="1"/>
</dbReference>
<keyword evidence="4" id="KW-0067">ATP-binding</keyword>
<evidence type="ECO:0008006" key="13">
    <source>
        <dbReference type="Google" id="ProtNLM"/>
    </source>
</evidence>
<evidence type="ECO:0000313" key="11">
    <source>
        <dbReference type="EMBL" id="KAI6656573.1"/>
    </source>
</evidence>
<dbReference type="Pfam" id="PF00794">
    <property type="entry name" value="PI3K_rbd"/>
    <property type="match status" value="1"/>
</dbReference>
<feature type="domain" description="PI3K/PI4K catalytic" evidence="6">
    <location>
        <begin position="742"/>
        <end position="1033"/>
    </location>
</feature>
<dbReference type="GO" id="GO:0005942">
    <property type="term" value="C:phosphatidylinositol 3-kinase complex"/>
    <property type="evidence" value="ECO:0007669"/>
    <property type="project" value="TreeGrafter"/>
</dbReference>
<dbReference type="EMBL" id="JAKMXF010000144">
    <property type="protein sequence ID" value="KAI6656573.1"/>
    <property type="molecule type" value="Genomic_DNA"/>
</dbReference>
<feature type="domain" description="PI3K-ABD" evidence="7">
    <location>
        <begin position="23"/>
        <end position="113"/>
    </location>
</feature>
<dbReference type="SMART" id="SM00146">
    <property type="entry name" value="PI3Kc"/>
    <property type="match status" value="1"/>
</dbReference>
<keyword evidence="12" id="KW-1185">Reference proteome</keyword>
<dbReference type="Pfam" id="PF00613">
    <property type="entry name" value="PI3Ka"/>
    <property type="match status" value="1"/>
</dbReference>
<dbReference type="SMART" id="SM00145">
    <property type="entry name" value="PI3Ka"/>
    <property type="match status" value="1"/>
</dbReference>
<dbReference type="GO" id="GO:0016477">
    <property type="term" value="P:cell migration"/>
    <property type="evidence" value="ECO:0007669"/>
    <property type="project" value="TreeGrafter"/>
</dbReference>
<dbReference type="InterPro" id="IPR018936">
    <property type="entry name" value="PI3/4_kinase_CS"/>
</dbReference>
<keyword evidence="2" id="KW-0547">Nucleotide-binding</keyword>
<dbReference type="PANTHER" id="PTHR10048:SF118">
    <property type="entry name" value="PI-3 KINASE"/>
    <property type="match status" value="1"/>
</dbReference>
<keyword evidence="3" id="KW-0418">Kinase</keyword>
<dbReference type="Gene3D" id="1.25.40.70">
    <property type="entry name" value="Phosphatidylinositol 3-kinase, accessory domain (PIK)"/>
    <property type="match status" value="1"/>
</dbReference>
<keyword evidence="1" id="KW-0808">Transferase</keyword>
<feature type="domain" description="PIK helical" evidence="8">
    <location>
        <begin position="495"/>
        <end position="672"/>
    </location>
</feature>
<evidence type="ECO:0000256" key="1">
    <source>
        <dbReference type="ARBA" id="ARBA00022679"/>
    </source>
</evidence>
<dbReference type="SUPFAM" id="SSF49562">
    <property type="entry name" value="C2 domain (Calcium/lipid-binding domain, CaLB)"/>
    <property type="match status" value="1"/>
</dbReference>
<reference evidence="11 12" key="1">
    <citation type="journal article" date="2023" name="BMC Biol.">
        <title>The compact genome of the sponge Oopsacas minuta (Hexactinellida) is lacking key metazoan core genes.</title>
        <authorList>
            <person name="Santini S."/>
            <person name="Schenkelaars Q."/>
            <person name="Jourda C."/>
            <person name="Duchesne M."/>
            <person name="Belahbib H."/>
            <person name="Rocher C."/>
            <person name="Selva M."/>
            <person name="Riesgo A."/>
            <person name="Vervoort M."/>
            <person name="Leys S.P."/>
            <person name="Kodjabachian L."/>
            <person name="Le Bivic A."/>
            <person name="Borchiellini C."/>
            <person name="Claverie J.M."/>
            <person name="Renard E."/>
        </authorList>
    </citation>
    <scope>NUCLEOTIDE SEQUENCE [LARGE SCALE GENOMIC DNA]</scope>
    <source>
        <strain evidence="11">SPO-2</strain>
    </source>
</reference>
<evidence type="ECO:0000256" key="2">
    <source>
        <dbReference type="ARBA" id="ARBA00022741"/>
    </source>
</evidence>
<dbReference type="SMART" id="SM00142">
    <property type="entry name" value="PI3K_C2"/>
    <property type="match status" value="1"/>
</dbReference>
<dbReference type="InterPro" id="IPR042236">
    <property type="entry name" value="PI3K_accessory_sf"/>
</dbReference>
<dbReference type="SUPFAM" id="SSF54236">
    <property type="entry name" value="Ubiquitin-like"/>
    <property type="match status" value="1"/>
</dbReference>
<evidence type="ECO:0000259" key="6">
    <source>
        <dbReference type="PROSITE" id="PS50290"/>
    </source>
</evidence>
<dbReference type="InterPro" id="IPR000403">
    <property type="entry name" value="PI3/4_kinase_cat_dom"/>
</dbReference>
<dbReference type="Pfam" id="PF02192">
    <property type="entry name" value="PI3K_p85B"/>
    <property type="match status" value="1"/>
</dbReference>
<evidence type="ECO:0000259" key="9">
    <source>
        <dbReference type="PROSITE" id="PS51546"/>
    </source>
</evidence>
<dbReference type="PROSITE" id="PS00916">
    <property type="entry name" value="PI3_4_KINASE_2"/>
    <property type="match status" value="1"/>
</dbReference>
<name>A0AAV7K759_9METZ</name>
<dbReference type="InterPro" id="IPR001263">
    <property type="entry name" value="PI3K_accessory_dom"/>
</dbReference>
<dbReference type="PROSITE" id="PS51545">
    <property type="entry name" value="PIK_HELICAL"/>
    <property type="match status" value="1"/>
</dbReference>
<feature type="domain" description="C2 PI3K-type" evidence="10">
    <location>
        <begin position="323"/>
        <end position="478"/>
    </location>
</feature>
<evidence type="ECO:0000256" key="4">
    <source>
        <dbReference type="ARBA" id="ARBA00022840"/>
    </source>
</evidence>
<dbReference type="PROSITE" id="PS51547">
    <property type="entry name" value="C2_PI3K"/>
    <property type="match status" value="1"/>
</dbReference>
<dbReference type="GO" id="GO:0043491">
    <property type="term" value="P:phosphatidylinositol 3-kinase/protein kinase B signal transduction"/>
    <property type="evidence" value="ECO:0007669"/>
    <property type="project" value="TreeGrafter"/>
</dbReference>
<evidence type="ECO:0000256" key="3">
    <source>
        <dbReference type="ARBA" id="ARBA00022777"/>
    </source>
</evidence>
<dbReference type="GO" id="GO:0005886">
    <property type="term" value="C:plasma membrane"/>
    <property type="evidence" value="ECO:0007669"/>
    <property type="project" value="TreeGrafter"/>
</dbReference>
<protein>
    <recommendedName>
        <fullName evidence="13">Phosphatidylinositol 3-kinase</fullName>
    </recommendedName>
</protein>
<evidence type="ECO:0000259" key="8">
    <source>
        <dbReference type="PROSITE" id="PS51545"/>
    </source>
</evidence>
<organism evidence="11 12">
    <name type="scientific">Oopsacas minuta</name>
    <dbReference type="NCBI Taxonomy" id="111878"/>
    <lineage>
        <taxon>Eukaryota</taxon>
        <taxon>Metazoa</taxon>
        <taxon>Porifera</taxon>
        <taxon>Hexactinellida</taxon>
        <taxon>Hexasterophora</taxon>
        <taxon>Lyssacinosida</taxon>
        <taxon>Leucopsacidae</taxon>
        <taxon>Oopsacas</taxon>
    </lineage>
</organism>
<dbReference type="Gene3D" id="3.10.20.770">
    <property type="match status" value="1"/>
</dbReference>